<reference evidence="2" key="1">
    <citation type="submission" date="2022-07" db="EMBL/GenBank/DDBJ databases">
        <title>Enhanced cultured diversity of the mouse gut microbiota enables custom-made synthetic communities.</title>
        <authorList>
            <person name="Afrizal A."/>
        </authorList>
    </citation>
    <scope>NUCLEOTIDE SEQUENCE</scope>
    <source>
        <strain evidence="2">DSM 28593</strain>
    </source>
</reference>
<dbReference type="EMBL" id="JANKAS010000002">
    <property type="protein sequence ID" value="MCR1898217.1"/>
    <property type="molecule type" value="Genomic_DNA"/>
</dbReference>
<accession>A0AAE3KZF3</accession>
<dbReference type="RefSeq" id="WP_257529672.1">
    <property type="nucleotide sequence ID" value="NZ_JANKAS010000002.1"/>
</dbReference>
<dbReference type="Proteomes" id="UP001205748">
    <property type="component" value="Unassembled WGS sequence"/>
</dbReference>
<organism evidence="2 3">
    <name type="scientific">Irregularibacter muris</name>
    <dbReference type="NCBI Taxonomy" id="1796619"/>
    <lineage>
        <taxon>Bacteria</taxon>
        <taxon>Bacillati</taxon>
        <taxon>Bacillota</taxon>
        <taxon>Clostridia</taxon>
        <taxon>Eubacteriales</taxon>
        <taxon>Eubacteriaceae</taxon>
        <taxon>Irregularibacter</taxon>
    </lineage>
</organism>
<sequence>MFTKGLSDLKKLLYNKNMIIAFAVLAILGFTFGYFLTEMLGEKHEYDQMKLQENPHENSVLEGEDPSNAVLKDLPSKETVIKENTILTFKREYIKSNEIDDETKTPEESMIGLNKNEFEQLYKQWEITKFDEEEVILHTKIDSYSPRFYKIGMAEKNQQQYIAVFNFDKEGKEVLDHITSTPISILNENEKKKFEEGVVFGDIEEVHRMLENYDG</sequence>
<keyword evidence="1" id="KW-0812">Transmembrane</keyword>
<feature type="transmembrane region" description="Helical" evidence="1">
    <location>
        <begin position="18"/>
        <end position="36"/>
    </location>
</feature>
<name>A0AAE3KZF3_9FIRM</name>
<keyword evidence="1" id="KW-1133">Transmembrane helix</keyword>
<evidence type="ECO:0008006" key="4">
    <source>
        <dbReference type="Google" id="ProtNLM"/>
    </source>
</evidence>
<evidence type="ECO:0000256" key="1">
    <source>
        <dbReference type="SAM" id="Phobius"/>
    </source>
</evidence>
<comment type="caution">
    <text evidence="2">The sequence shown here is derived from an EMBL/GenBank/DDBJ whole genome shotgun (WGS) entry which is preliminary data.</text>
</comment>
<gene>
    <name evidence="2" type="ORF">NSA47_04340</name>
</gene>
<dbReference type="AlphaFoldDB" id="A0AAE3KZF3"/>
<evidence type="ECO:0000313" key="2">
    <source>
        <dbReference type="EMBL" id="MCR1898217.1"/>
    </source>
</evidence>
<proteinExistence type="predicted"/>
<protein>
    <recommendedName>
        <fullName evidence="4">Bypass of forespore C C-terminal domain-containing protein</fullName>
    </recommendedName>
</protein>
<evidence type="ECO:0000313" key="3">
    <source>
        <dbReference type="Proteomes" id="UP001205748"/>
    </source>
</evidence>
<keyword evidence="3" id="KW-1185">Reference proteome</keyword>
<keyword evidence="1" id="KW-0472">Membrane</keyword>